<evidence type="ECO:0000256" key="5">
    <source>
        <dbReference type="ARBA" id="ARBA00012438"/>
    </source>
</evidence>
<dbReference type="InterPro" id="IPR004358">
    <property type="entry name" value="Sig_transdc_His_kin-like_C"/>
</dbReference>
<comment type="subcellular location">
    <subcellularLocation>
        <location evidence="4">Cytoplasm</location>
    </subcellularLocation>
    <subcellularLocation>
        <location evidence="3">Membrane</location>
        <topology evidence="3">Multi-pass membrane protein</topology>
    </subcellularLocation>
</comment>
<dbReference type="PANTHER" id="PTHR24421:SF10">
    <property type="entry name" value="NITRATE_NITRITE SENSOR PROTEIN NARQ"/>
    <property type="match status" value="1"/>
</dbReference>
<evidence type="ECO:0000256" key="2">
    <source>
        <dbReference type="ARBA" id="ARBA00001966"/>
    </source>
</evidence>
<keyword evidence="17" id="KW-0408">Iron</keyword>
<feature type="transmembrane region" description="Helical" evidence="23">
    <location>
        <begin position="195"/>
        <end position="213"/>
    </location>
</feature>
<name>A0A4Y4AW16_9FLAO</name>
<keyword evidence="13" id="KW-0547">Nucleotide-binding</keyword>
<dbReference type="GO" id="GO:0046872">
    <property type="term" value="F:metal ion binding"/>
    <property type="evidence" value="ECO:0007669"/>
    <property type="project" value="UniProtKB-KW"/>
</dbReference>
<dbReference type="InterPro" id="IPR000700">
    <property type="entry name" value="PAS-assoc_C"/>
</dbReference>
<dbReference type="CDD" id="cd16917">
    <property type="entry name" value="HATPase_UhpB-NarQ-NarX-like"/>
    <property type="match status" value="1"/>
</dbReference>
<dbReference type="EMBL" id="BJNP01000006">
    <property type="protein sequence ID" value="GEC71270.1"/>
    <property type="molecule type" value="Genomic_DNA"/>
</dbReference>
<keyword evidence="15" id="KW-0067">ATP-binding</keyword>
<keyword evidence="27" id="KW-1185">Reference proteome</keyword>
<evidence type="ECO:0000259" key="25">
    <source>
        <dbReference type="PROSITE" id="PS50113"/>
    </source>
</evidence>
<protein>
    <recommendedName>
        <fullName evidence="6">Oxygen sensor histidine kinase NreB</fullName>
        <ecNumber evidence="5">2.7.13.3</ecNumber>
    </recommendedName>
    <alternativeName>
        <fullName evidence="22">Nitrogen regulation protein B</fullName>
    </alternativeName>
</protein>
<evidence type="ECO:0000256" key="13">
    <source>
        <dbReference type="ARBA" id="ARBA00022741"/>
    </source>
</evidence>
<evidence type="ECO:0000256" key="21">
    <source>
        <dbReference type="ARBA" id="ARBA00024827"/>
    </source>
</evidence>
<dbReference type="GO" id="GO:0005737">
    <property type="term" value="C:cytoplasm"/>
    <property type="evidence" value="ECO:0007669"/>
    <property type="project" value="UniProtKB-SubCell"/>
</dbReference>
<evidence type="ECO:0000256" key="3">
    <source>
        <dbReference type="ARBA" id="ARBA00004141"/>
    </source>
</evidence>
<keyword evidence="14" id="KW-0418">Kinase</keyword>
<sequence>MTKEVKALSDKLNFKKLKQMYLFALVTIAVTVLLSQLLIQHNINSQINDSRLINISGKQRMLSQKLAKEVLILNSFSKDSDINEQISNIKNTLELWKFTHLALEKGNDTLNFPKEKSPALLGLYKNIKSNVDLIDSATTKYLNNKNNPDAQLENTQEVQTILDNVAVFITKMHRIVGQYEQEALDKVTRQRNIEYGILSFTLFVLFLEFLFIFKPTNKKIELLISKLLISERRAIKLARDTEAISIIKENSVKELKSLNFAMENTLLYCRISPQGKIIHMGEKFAKLLQYNPSFDVDKSFSKAITTVEKEQLAIDQIIADKQRGGWQGELNTTDRNGDTLWLDMSMIPVRIRKDESELLVICFNITIRKNAELEVERLNRENIVERINQQKIISSKIVENQENEQNRIAREIHDGIGQMLTGLKFSLESINLEDKEKSAQKIEYLKKLSLDIIKGVRTATFNLMPPELSDHGIVPSITKLTLELTKLTGKNIQFYNKSEFDQRLDSLIEINIYRLTQEAINNAIKYADSSHIIVQLSHSNKILSITVDDNGKGFDLATVEKKRNSESGMGLLFMKERVRYINGRVFINSIPGEGTRITFNIPI</sequence>
<evidence type="ECO:0000256" key="6">
    <source>
        <dbReference type="ARBA" id="ARBA00017322"/>
    </source>
</evidence>
<dbReference type="GO" id="GO:0005524">
    <property type="term" value="F:ATP binding"/>
    <property type="evidence" value="ECO:0007669"/>
    <property type="project" value="UniProtKB-KW"/>
</dbReference>
<accession>A0A4Y4AW16</accession>
<reference evidence="26 27" key="1">
    <citation type="submission" date="2019-06" db="EMBL/GenBank/DDBJ databases">
        <title>Whole genome shotgun sequence of Flavobacterium flevense NBRC 14960.</title>
        <authorList>
            <person name="Hosoyama A."/>
            <person name="Uohara A."/>
            <person name="Ohji S."/>
            <person name="Ichikawa N."/>
        </authorList>
    </citation>
    <scope>NUCLEOTIDE SEQUENCE [LARGE SCALE GENOMIC DNA]</scope>
    <source>
        <strain evidence="26 27">NBRC 14960</strain>
    </source>
</reference>
<evidence type="ECO:0000256" key="11">
    <source>
        <dbReference type="ARBA" id="ARBA00022692"/>
    </source>
</evidence>
<dbReference type="OrthoDB" id="9760839at2"/>
<dbReference type="EC" id="2.7.13.3" evidence="5"/>
<dbReference type="Proteomes" id="UP000316775">
    <property type="component" value="Unassembled WGS sequence"/>
</dbReference>
<keyword evidence="16 23" id="KW-1133">Transmembrane helix</keyword>
<evidence type="ECO:0000256" key="8">
    <source>
        <dbReference type="ARBA" id="ARBA00022490"/>
    </source>
</evidence>
<dbReference type="AlphaFoldDB" id="A0A4Y4AW16"/>
<feature type="domain" description="PAC" evidence="25">
    <location>
        <begin position="326"/>
        <end position="377"/>
    </location>
</feature>
<proteinExistence type="predicted"/>
<evidence type="ECO:0000256" key="12">
    <source>
        <dbReference type="ARBA" id="ARBA00022723"/>
    </source>
</evidence>
<dbReference type="GO" id="GO:0016020">
    <property type="term" value="C:membrane"/>
    <property type="evidence" value="ECO:0007669"/>
    <property type="project" value="UniProtKB-SubCell"/>
</dbReference>
<dbReference type="Pfam" id="PF07730">
    <property type="entry name" value="HisKA_3"/>
    <property type="match status" value="1"/>
</dbReference>
<dbReference type="GO" id="GO:0046983">
    <property type="term" value="F:protein dimerization activity"/>
    <property type="evidence" value="ECO:0007669"/>
    <property type="project" value="InterPro"/>
</dbReference>
<dbReference type="Gene3D" id="3.30.565.10">
    <property type="entry name" value="Histidine kinase-like ATPase, C-terminal domain"/>
    <property type="match status" value="1"/>
</dbReference>
<dbReference type="RefSeq" id="WP_073246366.1">
    <property type="nucleotide sequence ID" value="NZ_BJNP01000006.1"/>
</dbReference>
<dbReference type="PRINTS" id="PR00344">
    <property type="entry name" value="BCTRLSENSOR"/>
</dbReference>
<dbReference type="InterPro" id="IPR035965">
    <property type="entry name" value="PAS-like_dom_sf"/>
</dbReference>
<evidence type="ECO:0000256" key="9">
    <source>
        <dbReference type="ARBA" id="ARBA00022553"/>
    </source>
</evidence>
<dbReference type="InterPro" id="IPR029095">
    <property type="entry name" value="NarX-like_N"/>
</dbReference>
<comment type="catalytic activity">
    <reaction evidence="1">
        <text>ATP + protein L-histidine = ADP + protein N-phospho-L-histidine.</text>
        <dbReference type="EC" id="2.7.13.3"/>
    </reaction>
</comment>
<keyword evidence="19" id="KW-0411">Iron-sulfur</keyword>
<evidence type="ECO:0000256" key="1">
    <source>
        <dbReference type="ARBA" id="ARBA00000085"/>
    </source>
</evidence>
<dbReference type="Pfam" id="PF13426">
    <property type="entry name" value="PAS_9"/>
    <property type="match status" value="1"/>
</dbReference>
<keyword evidence="11 23" id="KW-0812">Transmembrane</keyword>
<evidence type="ECO:0000256" key="17">
    <source>
        <dbReference type="ARBA" id="ARBA00023004"/>
    </source>
</evidence>
<comment type="caution">
    <text evidence="26">The sequence shown here is derived from an EMBL/GenBank/DDBJ whole genome shotgun (WGS) entry which is preliminary data.</text>
</comment>
<keyword evidence="8" id="KW-0963">Cytoplasm</keyword>
<evidence type="ECO:0000259" key="24">
    <source>
        <dbReference type="PROSITE" id="PS50109"/>
    </source>
</evidence>
<keyword evidence="9" id="KW-0597">Phosphoprotein</keyword>
<evidence type="ECO:0000256" key="19">
    <source>
        <dbReference type="ARBA" id="ARBA00023014"/>
    </source>
</evidence>
<dbReference type="STRING" id="983.SAMN05443543_109129"/>
<dbReference type="Gene3D" id="3.30.450.20">
    <property type="entry name" value="PAS domain"/>
    <property type="match status" value="1"/>
</dbReference>
<evidence type="ECO:0000256" key="15">
    <source>
        <dbReference type="ARBA" id="ARBA00022840"/>
    </source>
</evidence>
<evidence type="ECO:0000256" key="22">
    <source>
        <dbReference type="ARBA" id="ARBA00030800"/>
    </source>
</evidence>
<dbReference type="InterPro" id="IPR050482">
    <property type="entry name" value="Sensor_HK_TwoCompSys"/>
</dbReference>
<evidence type="ECO:0000313" key="26">
    <source>
        <dbReference type="EMBL" id="GEC71270.1"/>
    </source>
</evidence>
<evidence type="ECO:0000256" key="14">
    <source>
        <dbReference type="ARBA" id="ARBA00022777"/>
    </source>
</evidence>
<comment type="function">
    <text evidence="21">Member of the two-component regulatory system NreB/NreC involved in the control of dissimilatory nitrate/nitrite reduction in response to oxygen. NreB functions as a direct oxygen sensor histidine kinase which is autophosphorylated, in the absence of oxygen, probably at the conserved histidine residue, and transfers its phosphate group probably to a conserved aspartate residue of NreC. NreB/NreC activates the expression of the nitrate (narGHJI) and nitrite (nir) reductase operons, as well as the putative nitrate transporter gene narT.</text>
</comment>
<evidence type="ECO:0000313" key="27">
    <source>
        <dbReference type="Proteomes" id="UP000316775"/>
    </source>
</evidence>
<comment type="cofactor">
    <cofactor evidence="2">
        <name>[4Fe-4S] cluster</name>
        <dbReference type="ChEBI" id="CHEBI:49883"/>
    </cofactor>
</comment>
<dbReference type="GO" id="GO:0000155">
    <property type="term" value="F:phosphorelay sensor kinase activity"/>
    <property type="evidence" value="ECO:0007669"/>
    <property type="project" value="InterPro"/>
</dbReference>
<dbReference type="InterPro" id="IPR036890">
    <property type="entry name" value="HATPase_C_sf"/>
</dbReference>
<dbReference type="PANTHER" id="PTHR24421">
    <property type="entry name" value="NITRATE/NITRITE SENSOR PROTEIN NARX-RELATED"/>
    <property type="match status" value="1"/>
</dbReference>
<dbReference type="SUPFAM" id="SSF55874">
    <property type="entry name" value="ATPase domain of HSP90 chaperone/DNA topoisomerase II/histidine kinase"/>
    <property type="match status" value="1"/>
</dbReference>
<dbReference type="Pfam" id="PF13675">
    <property type="entry name" value="PilJ"/>
    <property type="match status" value="1"/>
</dbReference>
<evidence type="ECO:0000256" key="23">
    <source>
        <dbReference type="SAM" id="Phobius"/>
    </source>
</evidence>
<dbReference type="InterPro" id="IPR011712">
    <property type="entry name" value="Sig_transdc_His_kin_sub3_dim/P"/>
</dbReference>
<dbReference type="Pfam" id="PF02518">
    <property type="entry name" value="HATPase_c"/>
    <property type="match status" value="1"/>
</dbReference>
<dbReference type="InterPro" id="IPR000014">
    <property type="entry name" value="PAS"/>
</dbReference>
<feature type="domain" description="Histidine kinase" evidence="24">
    <location>
        <begin position="407"/>
        <end position="603"/>
    </location>
</feature>
<dbReference type="GO" id="GO:0051539">
    <property type="term" value="F:4 iron, 4 sulfur cluster binding"/>
    <property type="evidence" value="ECO:0007669"/>
    <property type="project" value="UniProtKB-KW"/>
</dbReference>
<keyword evidence="12" id="KW-0479">Metal-binding</keyword>
<keyword evidence="7" id="KW-0004">4Fe-4S</keyword>
<dbReference type="SUPFAM" id="SSF55785">
    <property type="entry name" value="PYP-like sensor domain (PAS domain)"/>
    <property type="match status" value="1"/>
</dbReference>
<evidence type="ECO:0000256" key="7">
    <source>
        <dbReference type="ARBA" id="ARBA00022485"/>
    </source>
</evidence>
<dbReference type="PROSITE" id="PS50109">
    <property type="entry name" value="HIS_KIN"/>
    <property type="match status" value="1"/>
</dbReference>
<dbReference type="PROSITE" id="PS50113">
    <property type="entry name" value="PAC"/>
    <property type="match status" value="1"/>
</dbReference>
<keyword evidence="18" id="KW-0902">Two-component regulatory system</keyword>
<evidence type="ECO:0000256" key="16">
    <source>
        <dbReference type="ARBA" id="ARBA00022989"/>
    </source>
</evidence>
<dbReference type="InterPro" id="IPR005467">
    <property type="entry name" value="His_kinase_dom"/>
</dbReference>
<evidence type="ECO:0000256" key="18">
    <source>
        <dbReference type="ARBA" id="ARBA00023012"/>
    </source>
</evidence>
<evidence type="ECO:0000256" key="4">
    <source>
        <dbReference type="ARBA" id="ARBA00004496"/>
    </source>
</evidence>
<keyword evidence="10" id="KW-0808">Transferase</keyword>
<dbReference type="Gene3D" id="1.20.5.1930">
    <property type="match status" value="1"/>
</dbReference>
<dbReference type="CDD" id="cd00130">
    <property type="entry name" value="PAS"/>
    <property type="match status" value="1"/>
</dbReference>
<evidence type="ECO:0000256" key="10">
    <source>
        <dbReference type="ARBA" id="ARBA00022679"/>
    </source>
</evidence>
<organism evidence="26 27">
    <name type="scientific">Flavobacterium flevense</name>
    <dbReference type="NCBI Taxonomy" id="983"/>
    <lineage>
        <taxon>Bacteria</taxon>
        <taxon>Pseudomonadati</taxon>
        <taxon>Bacteroidota</taxon>
        <taxon>Flavobacteriia</taxon>
        <taxon>Flavobacteriales</taxon>
        <taxon>Flavobacteriaceae</taxon>
        <taxon>Flavobacterium</taxon>
    </lineage>
</organism>
<evidence type="ECO:0000256" key="20">
    <source>
        <dbReference type="ARBA" id="ARBA00023136"/>
    </source>
</evidence>
<feature type="transmembrane region" description="Helical" evidence="23">
    <location>
        <begin position="21"/>
        <end position="39"/>
    </location>
</feature>
<dbReference type="SMART" id="SM00387">
    <property type="entry name" value="HATPase_c"/>
    <property type="match status" value="1"/>
</dbReference>
<dbReference type="InterPro" id="IPR003594">
    <property type="entry name" value="HATPase_dom"/>
</dbReference>
<keyword evidence="20 23" id="KW-0472">Membrane</keyword>
<gene>
    <name evidence="26" type="ORF">FFL01_08090</name>
</gene>